<dbReference type="InParanoid" id="A0A3G9J6W6"/>
<dbReference type="Gene3D" id="2.60.120.10">
    <property type="entry name" value="Jelly Rolls"/>
    <property type="match status" value="1"/>
</dbReference>
<dbReference type="InterPro" id="IPR000595">
    <property type="entry name" value="cNMP-bd_dom"/>
</dbReference>
<evidence type="ECO:0000313" key="6">
    <source>
        <dbReference type="EMBL" id="BBH26436.1"/>
    </source>
</evidence>
<evidence type="ECO:0000256" key="2">
    <source>
        <dbReference type="ARBA" id="ARBA00023125"/>
    </source>
</evidence>
<dbReference type="SUPFAM" id="SSF46785">
    <property type="entry name" value="Winged helix' DNA-binding domain"/>
    <property type="match status" value="1"/>
</dbReference>
<evidence type="ECO:0000256" key="1">
    <source>
        <dbReference type="ARBA" id="ARBA00023015"/>
    </source>
</evidence>
<dbReference type="RefSeq" id="WP_125119306.1">
    <property type="nucleotide sequence ID" value="NZ_AP019309.1"/>
</dbReference>
<evidence type="ECO:0000259" key="4">
    <source>
        <dbReference type="PROSITE" id="PS50042"/>
    </source>
</evidence>
<dbReference type="AlphaFoldDB" id="A0A3G9J6W6"/>
<dbReference type="PROSITE" id="PS51063">
    <property type="entry name" value="HTH_CRP_2"/>
    <property type="match status" value="1"/>
</dbReference>
<dbReference type="EMBL" id="AP019309">
    <property type="protein sequence ID" value="BBH26436.1"/>
    <property type="molecule type" value="Genomic_DNA"/>
</dbReference>
<dbReference type="PANTHER" id="PTHR24567">
    <property type="entry name" value="CRP FAMILY TRANSCRIPTIONAL REGULATORY PROTEIN"/>
    <property type="match status" value="1"/>
</dbReference>
<feature type="domain" description="Cyclic nucleotide-binding" evidence="4">
    <location>
        <begin position="11"/>
        <end position="109"/>
    </location>
</feature>
<feature type="domain" description="HTH crp-type" evidence="5">
    <location>
        <begin position="146"/>
        <end position="214"/>
    </location>
</feature>
<evidence type="ECO:0000259" key="5">
    <source>
        <dbReference type="PROSITE" id="PS51063"/>
    </source>
</evidence>
<dbReference type="CDD" id="cd00038">
    <property type="entry name" value="CAP_ED"/>
    <property type="match status" value="1"/>
</dbReference>
<dbReference type="OrthoDB" id="9774616at2"/>
<dbReference type="GO" id="GO:0003677">
    <property type="term" value="F:DNA binding"/>
    <property type="evidence" value="ECO:0007669"/>
    <property type="project" value="UniProtKB-KW"/>
</dbReference>
<dbReference type="PROSITE" id="PS50042">
    <property type="entry name" value="CNMP_BINDING_3"/>
    <property type="match status" value="1"/>
</dbReference>
<keyword evidence="1" id="KW-0805">Transcription regulation</keyword>
<name>A0A3G9J6W6_9FIRM</name>
<dbReference type="Pfam" id="PF13545">
    <property type="entry name" value="HTH_Crp_2"/>
    <property type="match status" value="1"/>
</dbReference>
<keyword evidence="2" id="KW-0238">DNA-binding</keyword>
<dbReference type="KEGG" id="ebm:SG0102_13700"/>
<evidence type="ECO:0000313" key="7">
    <source>
        <dbReference type="Proteomes" id="UP000268059"/>
    </source>
</evidence>
<dbReference type="SMART" id="SM00419">
    <property type="entry name" value="HTH_CRP"/>
    <property type="match status" value="1"/>
</dbReference>
<dbReference type="SUPFAM" id="SSF51206">
    <property type="entry name" value="cAMP-binding domain-like"/>
    <property type="match status" value="1"/>
</dbReference>
<sequence length="217" mass="24973">MEMEFYRNLPLFKEMGAPELRDVLAHLQVEKRHYLKGETIFHQGECIHQIGLVVEGIVKGVNYDLMGHANVIARMERGDFFGESYALIGHVPMVVSIEVLKDCEIHFFDVQAILALNNEKLNRHLINILATKNIYLTRKLNAITPKSIRDRLLSYLSDQQAIHGSDVFDIPFNRQELADYLLVDRSSLSHELSLMQQEGLIRFKKNHFAILKQGESD</sequence>
<reference evidence="6 7" key="1">
    <citation type="submission" date="2018-11" db="EMBL/GenBank/DDBJ databases">
        <title>Novel Erysipelotrichaceae bacterium isolated from small intestine of a swine.</title>
        <authorList>
            <person name="Kim J.S."/>
            <person name="Choe H."/>
            <person name="Lee Y.R."/>
            <person name="Kim K.M."/>
            <person name="Park D.S."/>
        </authorList>
    </citation>
    <scope>NUCLEOTIDE SEQUENCE [LARGE SCALE GENOMIC DNA]</scope>
    <source>
        <strain evidence="6 7">SG0102</strain>
    </source>
</reference>
<gene>
    <name evidence="6" type="ORF">SG0102_13700</name>
</gene>
<evidence type="ECO:0000256" key="3">
    <source>
        <dbReference type="ARBA" id="ARBA00023163"/>
    </source>
</evidence>
<accession>A0A3G9J6W6</accession>
<keyword evidence="7" id="KW-1185">Reference proteome</keyword>
<dbReference type="Pfam" id="PF00027">
    <property type="entry name" value="cNMP_binding"/>
    <property type="match status" value="1"/>
</dbReference>
<dbReference type="SMART" id="SM00100">
    <property type="entry name" value="cNMP"/>
    <property type="match status" value="1"/>
</dbReference>
<dbReference type="PANTHER" id="PTHR24567:SF26">
    <property type="entry name" value="REGULATORY PROTEIN YEIL"/>
    <property type="match status" value="1"/>
</dbReference>
<dbReference type="InterPro" id="IPR018490">
    <property type="entry name" value="cNMP-bd_dom_sf"/>
</dbReference>
<proteinExistence type="predicted"/>
<dbReference type="GO" id="GO:0003700">
    <property type="term" value="F:DNA-binding transcription factor activity"/>
    <property type="evidence" value="ECO:0007669"/>
    <property type="project" value="TreeGrafter"/>
</dbReference>
<dbReference type="GO" id="GO:0005829">
    <property type="term" value="C:cytosol"/>
    <property type="evidence" value="ECO:0007669"/>
    <property type="project" value="TreeGrafter"/>
</dbReference>
<dbReference type="InterPro" id="IPR014710">
    <property type="entry name" value="RmlC-like_jellyroll"/>
</dbReference>
<dbReference type="InterPro" id="IPR050397">
    <property type="entry name" value="Env_Response_Regulators"/>
</dbReference>
<dbReference type="InterPro" id="IPR012318">
    <property type="entry name" value="HTH_CRP"/>
</dbReference>
<dbReference type="InterPro" id="IPR036390">
    <property type="entry name" value="WH_DNA-bd_sf"/>
</dbReference>
<dbReference type="Proteomes" id="UP000268059">
    <property type="component" value="Chromosome"/>
</dbReference>
<protein>
    <submittedName>
        <fullName evidence="6">Cyclic nucleotide-binding protein</fullName>
    </submittedName>
</protein>
<organism evidence="6 7">
    <name type="scientific">Intestinibaculum porci</name>
    <dbReference type="NCBI Taxonomy" id="2487118"/>
    <lineage>
        <taxon>Bacteria</taxon>
        <taxon>Bacillati</taxon>
        <taxon>Bacillota</taxon>
        <taxon>Erysipelotrichia</taxon>
        <taxon>Erysipelotrichales</taxon>
        <taxon>Erysipelotrichaceae</taxon>
        <taxon>Intestinibaculum</taxon>
    </lineage>
</organism>
<keyword evidence="3" id="KW-0804">Transcription</keyword>